<evidence type="ECO:0000256" key="5">
    <source>
        <dbReference type="ARBA" id="ARBA00022842"/>
    </source>
</evidence>
<dbReference type="CDD" id="cd18870">
    <property type="entry name" value="NUDIX_AcylCoAdiphos_Nudt19"/>
    <property type="match status" value="1"/>
</dbReference>
<protein>
    <submittedName>
        <fullName evidence="7">NUDIX hydrolase</fullName>
    </submittedName>
</protein>
<dbReference type="EMBL" id="CP045810">
    <property type="protein sequence ID" value="QHN42092.1"/>
    <property type="molecule type" value="Genomic_DNA"/>
</dbReference>
<comment type="cofactor">
    <cofactor evidence="1">
        <name>Mn(2+)</name>
        <dbReference type="ChEBI" id="CHEBI:29035"/>
    </cofactor>
</comment>
<name>A0A857KRV8_9ACTN</name>
<evidence type="ECO:0000256" key="4">
    <source>
        <dbReference type="ARBA" id="ARBA00022801"/>
    </source>
</evidence>
<dbReference type="PANTHER" id="PTHR12318">
    <property type="entry name" value="TESTOSTERONE-REGULATED PROTEIN RP2"/>
    <property type="match status" value="1"/>
</dbReference>
<dbReference type="InterPro" id="IPR000086">
    <property type="entry name" value="NUDIX_hydrolase_dom"/>
</dbReference>
<comment type="cofactor">
    <cofactor evidence="2">
        <name>Mg(2+)</name>
        <dbReference type="ChEBI" id="CHEBI:18420"/>
    </cofactor>
</comment>
<dbReference type="PANTHER" id="PTHR12318:SF0">
    <property type="entry name" value="ACYL-COENZYME A DIPHOSPHATASE NUDT19"/>
    <property type="match status" value="1"/>
</dbReference>
<reference evidence="7" key="1">
    <citation type="journal article" date="2021" name="Nat. Microbiol.">
        <title>Cocultivation of an ultrasmall environmental parasitic bacterium with lytic ability against bacteria associated with wastewater foams.</title>
        <authorList>
            <person name="Batinovic S."/>
            <person name="Rose J.J.A."/>
            <person name="Ratcliffe J."/>
            <person name="Seviour R.J."/>
            <person name="Petrovski S."/>
        </authorList>
    </citation>
    <scope>NUCLEOTIDE SEQUENCE</scope>
    <source>
        <strain evidence="7">CON44</strain>
    </source>
</reference>
<dbReference type="InterPro" id="IPR015797">
    <property type="entry name" value="NUDIX_hydrolase-like_dom_sf"/>
</dbReference>
<dbReference type="AlphaFoldDB" id="A0A857KRV8"/>
<dbReference type="GO" id="GO:0016818">
    <property type="term" value="F:hydrolase activity, acting on acid anhydrides, in phosphorus-containing anhydrides"/>
    <property type="evidence" value="ECO:0007669"/>
    <property type="project" value="InterPro"/>
</dbReference>
<evidence type="ECO:0000256" key="6">
    <source>
        <dbReference type="ARBA" id="ARBA00023211"/>
    </source>
</evidence>
<dbReference type="Gene3D" id="3.90.79.10">
    <property type="entry name" value="Nucleoside Triphosphate Pyrophosphohydrolase"/>
    <property type="match status" value="1"/>
</dbReference>
<keyword evidence="3" id="KW-0479">Metal-binding</keyword>
<sequence>MPAQPAVPRDASTVVLIRDGGDGVEVFLQRRVKTMAFAGGMTVFPGGGVDARDAEAHISWSGPDADWWARTFGATEPVAQALVCAAVRETFEECGVLFATDADGRFPEPGVFADARAQLVDKSESLAGFLAANGLTLRADLIAPLAHWIAPVIEKRRYDTRFFVAALPEGQHADGETSEVSVAGWLSAREALNRWVDKQHFVLPPTWSQLREIARFETVAELLAEPREISMIMPDATTATMSGLRFPHSDKYFVELDGRLPSDASR</sequence>
<keyword evidence="5" id="KW-0460">Magnesium</keyword>
<proteinExistence type="predicted"/>
<dbReference type="PROSITE" id="PS51462">
    <property type="entry name" value="NUDIX"/>
    <property type="match status" value="1"/>
</dbReference>
<accession>A0A857KRV8</accession>
<dbReference type="InterPro" id="IPR039121">
    <property type="entry name" value="NUDT19"/>
</dbReference>
<evidence type="ECO:0000256" key="2">
    <source>
        <dbReference type="ARBA" id="ARBA00001946"/>
    </source>
</evidence>
<dbReference type="SUPFAM" id="SSF55811">
    <property type="entry name" value="Nudix"/>
    <property type="match status" value="1"/>
</dbReference>
<keyword evidence="6" id="KW-0464">Manganese</keyword>
<keyword evidence="4 7" id="KW-0378">Hydrolase</keyword>
<gene>
    <name evidence="7" type="ORF">GII30_16030</name>
</gene>
<evidence type="ECO:0000256" key="3">
    <source>
        <dbReference type="ARBA" id="ARBA00022723"/>
    </source>
</evidence>
<organism evidence="7">
    <name type="scientific">Gordonia amarae</name>
    <dbReference type="NCBI Taxonomy" id="36821"/>
    <lineage>
        <taxon>Bacteria</taxon>
        <taxon>Bacillati</taxon>
        <taxon>Actinomycetota</taxon>
        <taxon>Actinomycetes</taxon>
        <taxon>Mycobacteriales</taxon>
        <taxon>Gordoniaceae</taxon>
        <taxon>Gordonia</taxon>
    </lineage>
</organism>
<evidence type="ECO:0000313" key="7">
    <source>
        <dbReference type="EMBL" id="QHN42092.1"/>
    </source>
</evidence>
<dbReference type="GO" id="GO:0046872">
    <property type="term" value="F:metal ion binding"/>
    <property type="evidence" value="ECO:0007669"/>
    <property type="project" value="UniProtKB-KW"/>
</dbReference>
<evidence type="ECO:0000256" key="1">
    <source>
        <dbReference type="ARBA" id="ARBA00001936"/>
    </source>
</evidence>